<reference evidence="1" key="2">
    <citation type="submission" date="2015-06" db="UniProtKB">
        <authorList>
            <consortium name="EnsemblMetazoa"/>
        </authorList>
    </citation>
    <scope>IDENTIFICATION</scope>
</reference>
<dbReference type="Proteomes" id="UP000015104">
    <property type="component" value="Unassembled WGS sequence"/>
</dbReference>
<dbReference type="AlphaFoldDB" id="T1L3Y7"/>
<dbReference type="EMBL" id="CAEY01001062">
    <property type="status" value="NOT_ANNOTATED_CDS"/>
    <property type="molecule type" value="Genomic_DNA"/>
</dbReference>
<sequence>MMLMLIMMRERRPKKSRGRIREVLLY</sequence>
<accession>T1L3Y7</accession>
<name>T1L3Y7_TETUR</name>
<keyword evidence="2" id="KW-1185">Reference proteome</keyword>
<dbReference type="EnsemblMetazoa" id="tetur37g00160.1">
    <property type="protein sequence ID" value="tetur37g00160.1"/>
    <property type="gene ID" value="tetur37g00160"/>
</dbReference>
<proteinExistence type="predicted"/>
<dbReference type="HOGENOM" id="CLU_3417543_0_0_1"/>
<evidence type="ECO:0000313" key="2">
    <source>
        <dbReference type="Proteomes" id="UP000015104"/>
    </source>
</evidence>
<evidence type="ECO:0000313" key="1">
    <source>
        <dbReference type="EnsemblMetazoa" id="tetur37g00160.1"/>
    </source>
</evidence>
<protein>
    <submittedName>
        <fullName evidence="1">Uncharacterized protein</fullName>
    </submittedName>
</protein>
<organism evidence="1 2">
    <name type="scientific">Tetranychus urticae</name>
    <name type="common">Two-spotted spider mite</name>
    <dbReference type="NCBI Taxonomy" id="32264"/>
    <lineage>
        <taxon>Eukaryota</taxon>
        <taxon>Metazoa</taxon>
        <taxon>Ecdysozoa</taxon>
        <taxon>Arthropoda</taxon>
        <taxon>Chelicerata</taxon>
        <taxon>Arachnida</taxon>
        <taxon>Acari</taxon>
        <taxon>Acariformes</taxon>
        <taxon>Trombidiformes</taxon>
        <taxon>Prostigmata</taxon>
        <taxon>Eleutherengona</taxon>
        <taxon>Raphignathae</taxon>
        <taxon>Tetranychoidea</taxon>
        <taxon>Tetranychidae</taxon>
        <taxon>Tetranychus</taxon>
    </lineage>
</organism>
<reference evidence="2" key="1">
    <citation type="submission" date="2011-08" db="EMBL/GenBank/DDBJ databases">
        <authorList>
            <person name="Rombauts S."/>
        </authorList>
    </citation>
    <scope>NUCLEOTIDE SEQUENCE</scope>
    <source>
        <strain evidence="2">London</strain>
    </source>
</reference>